<protein>
    <submittedName>
        <fullName evidence="1">Uncharacterized protein</fullName>
    </submittedName>
</protein>
<proteinExistence type="predicted"/>
<evidence type="ECO:0000313" key="1">
    <source>
        <dbReference type="EMBL" id="PWZ03554.1"/>
    </source>
</evidence>
<dbReference type="Proteomes" id="UP000246740">
    <property type="component" value="Unassembled WGS sequence"/>
</dbReference>
<evidence type="ECO:0000313" key="2">
    <source>
        <dbReference type="Proteomes" id="UP000246740"/>
    </source>
</evidence>
<sequence length="172" mass="18296">MTTAPDLTHASKFGTATWRIASGRRRFSCSNGVAQLVCESIMLMDQDACTRCGQPDTAADRYTDTVSTVGCCKCVGQGCRLSLACVCLAAGLVYGWAGRPRIHALRLSCVFDLSARSSTATCRPCGNEALNRSLASDFHACPPTSSFNRRSARSSVLTPSTNSGANFNFPLP</sequence>
<dbReference type="EMBL" id="KZ819188">
    <property type="protein sequence ID" value="PWZ03554.1"/>
    <property type="molecule type" value="Genomic_DNA"/>
</dbReference>
<accession>A0A317XZ43</accession>
<gene>
    <name evidence="1" type="ORF">BCV70DRAFT_19429</name>
</gene>
<reference evidence="1 2" key="1">
    <citation type="journal article" date="2018" name="Mol. Biol. Evol.">
        <title>Broad Genomic Sampling Reveals a Smut Pathogenic Ancestry of the Fungal Clade Ustilaginomycotina.</title>
        <authorList>
            <person name="Kijpornyongpan T."/>
            <person name="Mondo S.J."/>
            <person name="Barry K."/>
            <person name="Sandor L."/>
            <person name="Lee J."/>
            <person name="Lipzen A."/>
            <person name="Pangilinan J."/>
            <person name="LaButti K."/>
            <person name="Hainaut M."/>
            <person name="Henrissat B."/>
            <person name="Grigoriev I.V."/>
            <person name="Spatafora J.W."/>
            <person name="Aime M.C."/>
        </authorList>
    </citation>
    <scope>NUCLEOTIDE SEQUENCE [LARGE SCALE GENOMIC DNA]</scope>
    <source>
        <strain evidence="1 2">MCA 3645</strain>
    </source>
</reference>
<name>A0A317XZ43_9BASI</name>
<organism evidence="1 2">
    <name type="scientific">Testicularia cyperi</name>
    <dbReference type="NCBI Taxonomy" id="1882483"/>
    <lineage>
        <taxon>Eukaryota</taxon>
        <taxon>Fungi</taxon>
        <taxon>Dikarya</taxon>
        <taxon>Basidiomycota</taxon>
        <taxon>Ustilaginomycotina</taxon>
        <taxon>Ustilaginomycetes</taxon>
        <taxon>Ustilaginales</taxon>
        <taxon>Anthracoideaceae</taxon>
        <taxon>Testicularia</taxon>
    </lineage>
</organism>
<dbReference type="InParanoid" id="A0A317XZ43"/>
<dbReference type="AlphaFoldDB" id="A0A317XZ43"/>
<keyword evidence="2" id="KW-1185">Reference proteome</keyword>